<dbReference type="NCBIfam" id="NF033429">
    <property type="entry name" value="ImuA_translesion"/>
    <property type="match status" value="1"/>
</dbReference>
<reference evidence="1 2" key="1">
    <citation type="submission" date="2024-04" db="EMBL/GenBank/DDBJ databases">
        <title>Draft genome sequence of Thalassolituus maritimus NBRC 116585.</title>
        <authorList>
            <person name="Miyakawa T."/>
            <person name="Kusuya Y."/>
            <person name="Miura T."/>
        </authorList>
    </citation>
    <scope>NUCLEOTIDE SEQUENCE [LARGE SCALE GENOMIC DNA]</scope>
    <source>
        <strain evidence="1 2">5NW40-0001</strain>
    </source>
</reference>
<dbReference type="SUPFAM" id="SSF52540">
    <property type="entry name" value="P-loop containing nucleoside triphosphate hydrolases"/>
    <property type="match status" value="1"/>
</dbReference>
<sequence length="236" mass="25783">MIRTHSSTTQITPPGPALEHVMHQGKVWNARQQPCKGAQALSSGYADLDKALPQGGWQPGQLCEMYPQGYGCGDMHILLPTLATLSQQSRWIMLVAPPAIPYSPALSMAGIDVSKLLMVHPKNHKEALWCVEEGLHSGHCSAVLGWLPETDSTAIRRLQLACESQQSLCWIWPSSTQQSNASAAPLRLQIRRESADQAALRFVKRRGLWPSEEFTLSLNSASLAAIPATIPSSTLR</sequence>
<name>A0ABQ0A0R6_9GAMM</name>
<dbReference type="InterPro" id="IPR047610">
    <property type="entry name" value="ImuA_translesion"/>
</dbReference>
<dbReference type="InterPro" id="IPR004596">
    <property type="entry name" value="Cell_div_suppressor_SulA"/>
</dbReference>
<dbReference type="InterPro" id="IPR017166">
    <property type="entry name" value="UCP037290"/>
</dbReference>
<gene>
    <name evidence="1" type="primary">imuA</name>
    <name evidence="1" type="ORF">NBRC116585_21010</name>
</gene>
<protein>
    <submittedName>
        <fullName evidence="1">Translesion DNA synthesis-associated protein ImuA</fullName>
    </submittedName>
</protein>
<proteinExistence type="predicted"/>
<organism evidence="1 2">
    <name type="scientific">Thalassolituus maritimus</name>
    <dbReference type="NCBI Taxonomy" id="484498"/>
    <lineage>
        <taxon>Bacteria</taxon>
        <taxon>Pseudomonadati</taxon>
        <taxon>Pseudomonadota</taxon>
        <taxon>Gammaproteobacteria</taxon>
        <taxon>Oceanospirillales</taxon>
        <taxon>Oceanospirillaceae</taxon>
        <taxon>Thalassolituus</taxon>
    </lineage>
</organism>
<dbReference type="RefSeq" id="WP_353295121.1">
    <property type="nucleotide sequence ID" value="NZ_BAABWH010000005.1"/>
</dbReference>
<dbReference type="PIRSF" id="PIRSF037290">
    <property type="entry name" value="UCP037290"/>
    <property type="match status" value="1"/>
</dbReference>
<dbReference type="Proteomes" id="UP001481413">
    <property type="component" value="Unassembled WGS sequence"/>
</dbReference>
<evidence type="ECO:0000313" key="2">
    <source>
        <dbReference type="Proteomes" id="UP001481413"/>
    </source>
</evidence>
<comment type="caution">
    <text evidence="1">The sequence shown here is derived from an EMBL/GenBank/DDBJ whole genome shotgun (WGS) entry which is preliminary data.</text>
</comment>
<evidence type="ECO:0000313" key="1">
    <source>
        <dbReference type="EMBL" id="GAA6145983.1"/>
    </source>
</evidence>
<keyword evidence="2" id="KW-1185">Reference proteome</keyword>
<dbReference type="Pfam" id="PF03846">
    <property type="entry name" value="SulA"/>
    <property type="match status" value="1"/>
</dbReference>
<accession>A0ABQ0A0R6</accession>
<dbReference type="Gene3D" id="3.40.50.300">
    <property type="entry name" value="P-loop containing nucleotide triphosphate hydrolases"/>
    <property type="match status" value="1"/>
</dbReference>
<dbReference type="InterPro" id="IPR027417">
    <property type="entry name" value="P-loop_NTPase"/>
</dbReference>
<dbReference type="EMBL" id="BAABWH010000005">
    <property type="protein sequence ID" value="GAA6145983.1"/>
    <property type="molecule type" value="Genomic_DNA"/>
</dbReference>